<dbReference type="AlphaFoldDB" id="A0AAW4U6B3"/>
<sequence>MKIIAETKIGSREKYYNYHNNGVAGIFINKDSAVCRYCSSVFQFNSMCHYEAIEEISCPICGRHYKKSEIMFSGAYDSYLPYVTVFKILEMKTKIKLKICYTAIQIKDIQSYPNVYDIKEVFTFDIKNSDVIWEKSKDNKLIEKREIGYITDYEQLREHSALWFFHIRHNIKSGLSLNSLLKILRDTIQKKENIIHNYTKKSLYVDNVDLKHKLFANVLNLAHKVRFWDSENIIYNRNFLRNKSLLLDNFVDVNFEKSIYILMVTKNISYHRACFEYLSLPYTKTVLKNFSYDNIFLLKLIYKIKNINIANFLFSYYKSWLNSLTYMDFMYNFSSLPRKIEAICDFYNLFVLKIYPQLHPTKLLENKQELIDIMNLWYSANNKIKKNFIRHKIPFSKAHDWLSIEVAKQAEQEIRFHISKNIINRFNIYMMNTKFQCSCINKYSKLKYIAKQMKNCSAGYKDRINNRLQLVVISDNSGKPKVLLEINQDSIVQAKLYRNVPVFRDNLLNDLVIEFAQIAKLKVATDDVYMKQDTKLKCIA</sequence>
<evidence type="ECO:0000313" key="2">
    <source>
        <dbReference type="Proteomes" id="UP001198190"/>
    </source>
</evidence>
<name>A0AAW4U6B3_9FIRM</name>
<comment type="caution">
    <text evidence="1">The sequence shown here is derived from an EMBL/GenBank/DDBJ whole genome shotgun (WGS) entry which is preliminary data.</text>
</comment>
<evidence type="ECO:0000313" key="1">
    <source>
        <dbReference type="EMBL" id="MCB6828783.1"/>
    </source>
</evidence>
<reference evidence="1" key="1">
    <citation type="submission" date="2021-10" db="EMBL/GenBank/DDBJ databases">
        <title>Collection of gut derived symbiotic bacterial strains cultured from healthy donors.</title>
        <authorList>
            <person name="Lin H."/>
            <person name="Littmann E."/>
            <person name="Claire K."/>
            <person name="Pamer E."/>
        </authorList>
    </citation>
    <scope>NUCLEOTIDE SEQUENCE</scope>
    <source>
        <strain evidence="1">MSK.7.16</strain>
    </source>
</reference>
<protein>
    <submittedName>
        <fullName evidence="1">PcfJ domain-containing protein</fullName>
    </submittedName>
</protein>
<dbReference type="Proteomes" id="UP001198190">
    <property type="component" value="Unassembled WGS sequence"/>
</dbReference>
<proteinExistence type="predicted"/>
<accession>A0AAW4U6B3</accession>
<dbReference type="RefSeq" id="WP_225091410.1">
    <property type="nucleotide sequence ID" value="NZ_BSQS01000004.1"/>
</dbReference>
<gene>
    <name evidence="1" type="ORF">LIY65_08775</name>
</gene>
<organism evidence="1 2">
    <name type="scientific">Megamonas funiformis</name>
    <dbReference type="NCBI Taxonomy" id="437897"/>
    <lineage>
        <taxon>Bacteria</taxon>
        <taxon>Bacillati</taxon>
        <taxon>Bacillota</taxon>
        <taxon>Negativicutes</taxon>
        <taxon>Selenomonadales</taxon>
        <taxon>Selenomonadaceae</taxon>
        <taxon>Megamonas</taxon>
    </lineage>
</organism>
<dbReference type="EMBL" id="JAJCGD010000025">
    <property type="protein sequence ID" value="MCB6828783.1"/>
    <property type="molecule type" value="Genomic_DNA"/>
</dbReference>